<dbReference type="Gene3D" id="3.40.50.2300">
    <property type="match status" value="1"/>
</dbReference>
<dbReference type="PANTHER" id="PTHR48111:SF40">
    <property type="entry name" value="PHOSPHATE REGULON TRANSCRIPTIONAL REGULATORY PROTEIN PHOB"/>
    <property type="match status" value="1"/>
</dbReference>
<name>A0ABV8UMF5_9PROT</name>
<evidence type="ECO:0000256" key="5">
    <source>
        <dbReference type="PROSITE-ProRule" id="PRU01091"/>
    </source>
</evidence>
<dbReference type="Pfam" id="PF00072">
    <property type="entry name" value="Response_reg"/>
    <property type="match status" value="1"/>
</dbReference>
<feature type="DNA-binding region" description="OmpR/PhoB-type" evidence="5">
    <location>
        <begin position="133"/>
        <end position="233"/>
    </location>
</feature>
<dbReference type="InterPro" id="IPR039420">
    <property type="entry name" value="WalR-like"/>
</dbReference>
<proteinExistence type="predicted"/>
<reference evidence="9" key="1">
    <citation type="journal article" date="2019" name="Int. J. Syst. Evol. Microbiol.">
        <title>The Global Catalogue of Microorganisms (GCM) 10K type strain sequencing project: providing services to taxonomists for standard genome sequencing and annotation.</title>
        <authorList>
            <consortium name="The Broad Institute Genomics Platform"/>
            <consortium name="The Broad Institute Genome Sequencing Center for Infectious Disease"/>
            <person name="Wu L."/>
            <person name="Ma J."/>
        </authorList>
    </citation>
    <scope>NUCLEOTIDE SEQUENCE [LARGE SCALE GENOMIC DNA]</scope>
    <source>
        <strain evidence="9">CECT 8472</strain>
    </source>
</reference>
<dbReference type="InterPro" id="IPR036388">
    <property type="entry name" value="WH-like_DNA-bd_sf"/>
</dbReference>
<dbReference type="InterPro" id="IPR016032">
    <property type="entry name" value="Sig_transdc_resp-reg_C-effctor"/>
</dbReference>
<comment type="caution">
    <text evidence="8">The sequence shown here is derived from an EMBL/GenBank/DDBJ whole genome shotgun (WGS) entry which is preliminary data.</text>
</comment>
<evidence type="ECO:0000256" key="3">
    <source>
        <dbReference type="ARBA" id="ARBA00023125"/>
    </source>
</evidence>
<feature type="domain" description="OmpR/PhoB-type" evidence="7">
    <location>
        <begin position="133"/>
        <end position="233"/>
    </location>
</feature>
<dbReference type="RefSeq" id="WP_382422314.1">
    <property type="nucleotide sequence ID" value="NZ_JBHSCW010000004.1"/>
</dbReference>
<dbReference type="EMBL" id="JBHSCW010000004">
    <property type="protein sequence ID" value="MFC4351971.1"/>
    <property type="molecule type" value="Genomic_DNA"/>
</dbReference>
<dbReference type="Gene3D" id="1.10.10.10">
    <property type="entry name" value="Winged helix-like DNA-binding domain superfamily/Winged helix DNA-binding domain"/>
    <property type="match status" value="1"/>
</dbReference>
<evidence type="ECO:0000313" key="8">
    <source>
        <dbReference type="EMBL" id="MFC4351971.1"/>
    </source>
</evidence>
<dbReference type="Pfam" id="PF00486">
    <property type="entry name" value="Trans_reg_C"/>
    <property type="match status" value="1"/>
</dbReference>
<keyword evidence="2" id="KW-0902">Two-component regulatory system</keyword>
<organism evidence="8 9">
    <name type="scientific">Fodinicurvata halophila</name>
    <dbReference type="NCBI Taxonomy" id="1419723"/>
    <lineage>
        <taxon>Bacteria</taxon>
        <taxon>Pseudomonadati</taxon>
        <taxon>Pseudomonadota</taxon>
        <taxon>Alphaproteobacteria</taxon>
        <taxon>Rhodospirillales</taxon>
        <taxon>Rhodovibrionaceae</taxon>
        <taxon>Fodinicurvata</taxon>
    </lineage>
</organism>
<dbReference type="SMART" id="SM00862">
    <property type="entry name" value="Trans_reg_C"/>
    <property type="match status" value="1"/>
</dbReference>
<dbReference type="InterPro" id="IPR001867">
    <property type="entry name" value="OmpR/PhoB-type_DNA-bd"/>
</dbReference>
<keyword evidence="9" id="KW-1185">Reference proteome</keyword>
<dbReference type="CDD" id="cd00383">
    <property type="entry name" value="trans_reg_C"/>
    <property type="match status" value="1"/>
</dbReference>
<dbReference type="Proteomes" id="UP001595799">
    <property type="component" value="Unassembled WGS sequence"/>
</dbReference>
<evidence type="ECO:0000313" key="9">
    <source>
        <dbReference type="Proteomes" id="UP001595799"/>
    </source>
</evidence>
<gene>
    <name evidence="8" type="ORF">ACFOW6_10495</name>
</gene>
<dbReference type="SMART" id="SM00448">
    <property type="entry name" value="REC"/>
    <property type="match status" value="1"/>
</dbReference>
<accession>A0ABV8UMF5</accession>
<dbReference type="SUPFAM" id="SSF52172">
    <property type="entry name" value="CheY-like"/>
    <property type="match status" value="1"/>
</dbReference>
<evidence type="ECO:0000256" key="2">
    <source>
        <dbReference type="ARBA" id="ARBA00023012"/>
    </source>
</evidence>
<dbReference type="PANTHER" id="PTHR48111">
    <property type="entry name" value="REGULATOR OF RPOS"/>
    <property type="match status" value="1"/>
</dbReference>
<dbReference type="CDD" id="cd17574">
    <property type="entry name" value="REC_OmpR"/>
    <property type="match status" value="1"/>
</dbReference>
<feature type="domain" description="Response regulatory" evidence="6">
    <location>
        <begin position="10"/>
        <end position="125"/>
    </location>
</feature>
<protein>
    <submittedName>
        <fullName evidence="8">Response regulator transcription factor</fullName>
    </submittedName>
</protein>
<dbReference type="SUPFAM" id="SSF46894">
    <property type="entry name" value="C-terminal effector domain of the bipartite response regulators"/>
    <property type="match status" value="1"/>
</dbReference>
<dbReference type="PROSITE" id="PS50110">
    <property type="entry name" value="RESPONSE_REGULATORY"/>
    <property type="match status" value="1"/>
</dbReference>
<dbReference type="InterPro" id="IPR011006">
    <property type="entry name" value="CheY-like_superfamily"/>
</dbReference>
<dbReference type="PROSITE" id="PS51755">
    <property type="entry name" value="OMPR_PHOB"/>
    <property type="match status" value="1"/>
</dbReference>
<keyword evidence="3 5" id="KW-0238">DNA-binding</keyword>
<evidence type="ECO:0000256" key="1">
    <source>
        <dbReference type="ARBA" id="ARBA00022553"/>
    </source>
</evidence>
<evidence type="ECO:0000259" key="6">
    <source>
        <dbReference type="PROSITE" id="PS50110"/>
    </source>
</evidence>
<evidence type="ECO:0000259" key="7">
    <source>
        <dbReference type="PROSITE" id="PS51755"/>
    </source>
</evidence>
<feature type="modified residue" description="4-aspartylphosphate" evidence="4">
    <location>
        <position position="60"/>
    </location>
</feature>
<sequence>MAVSNKKLLNLLLVDDDEEFRTSLADQLSLYEEFEISQAGTASETLEMAKSRYFDGIILDVGLPDIDGRELCRLIRQAGVGAPIIMLTALDSDADTVLGLDSGANDYVAKPFRLNVLMARLRAQLRQHEQSVDAVFTIGPYNFQPGNKLLESRDSQSKIPLTEKESQILRYLYRAGSSAVSRDTLLAEIWDYKPEVTTHTLETHIYRLRQKLESNPDQPALIVTEGDAYRLVP</sequence>
<keyword evidence="1 4" id="KW-0597">Phosphoprotein</keyword>
<dbReference type="InterPro" id="IPR001789">
    <property type="entry name" value="Sig_transdc_resp-reg_receiver"/>
</dbReference>
<evidence type="ECO:0000256" key="4">
    <source>
        <dbReference type="PROSITE-ProRule" id="PRU00169"/>
    </source>
</evidence>